<dbReference type="EMBL" id="MHLN01000021">
    <property type="protein sequence ID" value="OGZ11407.1"/>
    <property type="molecule type" value="Genomic_DNA"/>
</dbReference>
<gene>
    <name evidence="1" type="ORF">A3D67_03425</name>
</gene>
<organism evidence="1 2">
    <name type="scientific">Candidatus Lloydbacteria bacterium RIFCSPHIGHO2_02_FULL_51_22</name>
    <dbReference type="NCBI Taxonomy" id="1798663"/>
    <lineage>
        <taxon>Bacteria</taxon>
        <taxon>Candidatus Lloydiibacteriota</taxon>
    </lineage>
</organism>
<reference evidence="1 2" key="1">
    <citation type="journal article" date="2016" name="Nat. Commun.">
        <title>Thousands of microbial genomes shed light on interconnected biogeochemical processes in an aquifer system.</title>
        <authorList>
            <person name="Anantharaman K."/>
            <person name="Brown C.T."/>
            <person name="Hug L.A."/>
            <person name="Sharon I."/>
            <person name="Castelle C.J."/>
            <person name="Probst A.J."/>
            <person name="Thomas B.C."/>
            <person name="Singh A."/>
            <person name="Wilkins M.J."/>
            <person name="Karaoz U."/>
            <person name="Brodie E.L."/>
            <person name="Williams K.H."/>
            <person name="Hubbard S.S."/>
            <person name="Banfield J.F."/>
        </authorList>
    </citation>
    <scope>NUCLEOTIDE SEQUENCE [LARGE SCALE GENOMIC DNA]</scope>
</reference>
<name>A0A1G2DCN3_9BACT</name>
<sequence>MDMTKTRRRIEDALRKTVDKETMGKIAGLLGIEIGVEEVEKTERQVRCVCQIIPDNVYRARRPDFPKKEGILFRILGSPYQQGGVGLVVDVAYAGSGDKNYFLNYLPLCASLSLFFTDGRGHHHHCCAR</sequence>
<proteinExistence type="predicted"/>
<evidence type="ECO:0000313" key="2">
    <source>
        <dbReference type="Proteomes" id="UP000178099"/>
    </source>
</evidence>
<dbReference type="Proteomes" id="UP000178099">
    <property type="component" value="Unassembled WGS sequence"/>
</dbReference>
<accession>A0A1G2DCN3</accession>
<evidence type="ECO:0000313" key="1">
    <source>
        <dbReference type="EMBL" id="OGZ11407.1"/>
    </source>
</evidence>
<protein>
    <submittedName>
        <fullName evidence="1">Uncharacterized protein</fullName>
    </submittedName>
</protein>
<dbReference type="AlphaFoldDB" id="A0A1G2DCN3"/>
<comment type="caution">
    <text evidence="1">The sequence shown here is derived from an EMBL/GenBank/DDBJ whole genome shotgun (WGS) entry which is preliminary data.</text>
</comment>